<evidence type="ECO:0000313" key="5">
    <source>
        <dbReference type="Proteomes" id="UP000277580"/>
    </source>
</evidence>
<accession>A0A3N4KT84</accession>
<gene>
    <name evidence="4" type="ORF">P167DRAFT_487469</name>
</gene>
<evidence type="ECO:0000259" key="3">
    <source>
        <dbReference type="Pfam" id="PF13359"/>
    </source>
</evidence>
<name>A0A3N4KT84_9PEZI</name>
<feature type="non-terminal residue" evidence="4">
    <location>
        <position position="1"/>
    </location>
</feature>
<dbReference type="InterPro" id="IPR027806">
    <property type="entry name" value="HARBI1_dom"/>
</dbReference>
<dbReference type="GO" id="GO:0046872">
    <property type="term" value="F:metal ion binding"/>
    <property type="evidence" value="ECO:0007669"/>
    <property type="project" value="UniProtKB-KW"/>
</dbReference>
<evidence type="ECO:0000256" key="2">
    <source>
        <dbReference type="ARBA" id="ARBA00022723"/>
    </source>
</evidence>
<protein>
    <recommendedName>
        <fullName evidence="3">DDE Tnp4 domain-containing protein</fullName>
    </recommendedName>
</protein>
<dbReference type="AlphaFoldDB" id="A0A3N4KT84"/>
<sequence length="263" mass="30468">VRCARTEVERLVVVLQLPDKIKADNGIVEDRVVVMCMLLACLAYPDRLSDLWFKYGWSPERVSWISATVKLMIHARWHHLLQFDTVRLTLENLEQYARAVFAKGAPLDSVWGFINGTVHTIARPVRHQRAVYNGWKRKYCLKYHPIATPDELISHLFVQINGRRNNNYLLNESGLLNDLKRHANNTDCIPLQLYGDPGFSVNRYLLSSYRGSWVTRDQGAWNKAISKVRIVVEWAFKKMIGLFAFLDYPKSQKHLLQSVGLQF</sequence>
<reference evidence="4 5" key="1">
    <citation type="journal article" date="2018" name="Nat. Ecol. Evol.">
        <title>Pezizomycetes genomes reveal the molecular basis of ectomycorrhizal truffle lifestyle.</title>
        <authorList>
            <person name="Murat C."/>
            <person name="Payen T."/>
            <person name="Noel B."/>
            <person name="Kuo A."/>
            <person name="Morin E."/>
            <person name="Chen J."/>
            <person name="Kohler A."/>
            <person name="Krizsan K."/>
            <person name="Balestrini R."/>
            <person name="Da Silva C."/>
            <person name="Montanini B."/>
            <person name="Hainaut M."/>
            <person name="Levati E."/>
            <person name="Barry K.W."/>
            <person name="Belfiori B."/>
            <person name="Cichocki N."/>
            <person name="Clum A."/>
            <person name="Dockter R.B."/>
            <person name="Fauchery L."/>
            <person name="Guy J."/>
            <person name="Iotti M."/>
            <person name="Le Tacon F."/>
            <person name="Lindquist E.A."/>
            <person name="Lipzen A."/>
            <person name="Malagnac F."/>
            <person name="Mello A."/>
            <person name="Molinier V."/>
            <person name="Miyauchi S."/>
            <person name="Poulain J."/>
            <person name="Riccioni C."/>
            <person name="Rubini A."/>
            <person name="Sitrit Y."/>
            <person name="Splivallo R."/>
            <person name="Traeger S."/>
            <person name="Wang M."/>
            <person name="Zifcakova L."/>
            <person name="Wipf D."/>
            <person name="Zambonelli A."/>
            <person name="Paolocci F."/>
            <person name="Nowrousian M."/>
            <person name="Ottonello S."/>
            <person name="Baldrian P."/>
            <person name="Spatafora J.W."/>
            <person name="Henrissat B."/>
            <person name="Nagy L.G."/>
            <person name="Aury J.M."/>
            <person name="Wincker P."/>
            <person name="Grigoriev I.V."/>
            <person name="Bonfante P."/>
            <person name="Martin F.M."/>
        </authorList>
    </citation>
    <scope>NUCLEOTIDE SEQUENCE [LARGE SCALE GENOMIC DNA]</scope>
    <source>
        <strain evidence="4 5">CCBAS932</strain>
    </source>
</reference>
<dbReference type="STRING" id="1392247.A0A3N4KT84"/>
<evidence type="ECO:0000313" key="4">
    <source>
        <dbReference type="EMBL" id="RPB12629.1"/>
    </source>
</evidence>
<dbReference type="InParanoid" id="A0A3N4KT84"/>
<organism evidence="4 5">
    <name type="scientific">Morchella conica CCBAS932</name>
    <dbReference type="NCBI Taxonomy" id="1392247"/>
    <lineage>
        <taxon>Eukaryota</taxon>
        <taxon>Fungi</taxon>
        <taxon>Dikarya</taxon>
        <taxon>Ascomycota</taxon>
        <taxon>Pezizomycotina</taxon>
        <taxon>Pezizomycetes</taxon>
        <taxon>Pezizales</taxon>
        <taxon>Morchellaceae</taxon>
        <taxon>Morchella</taxon>
    </lineage>
</organism>
<dbReference type="OrthoDB" id="5401177at2759"/>
<dbReference type="Pfam" id="PF13359">
    <property type="entry name" value="DDE_Tnp_4"/>
    <property type="match status" value="1"/>
</dbReference>
<proteinExistence type="predicted"/>
<dbReference type="EMBL" id="ML119127">
    <property type="protein sequence ID" value="RPB12629.1"/>
    <property type="molecule type" value="Genomic_DNA"/>
</dbReference>
<keyword evidence="5" id="KW-1185">Reference proteome</keyword>
<keyword evidence="2" id="KW-0479">Metal-binding</keyword>
<feature type="domain" description="DDE Tnp4" evidence="3">
    <location>
        <begin position="115"/>
        <end position="249"/>
    </location>
</feature>
<comment type="cofactor">
    <cofactor evidence="1">
        <name>a divalent metal cation</name>
        <dbReference type="ChEBI" id="CHEBI:60240"/>
    </cofactor>
</comment>
<evidence type="ECO:0000256" key="1">
    <source>
        <dbReference type="ARBA" id="ARBA00001968"/>
    </source>
</evidence>
<dbReference type="Proteomes" id="UP000277580">
    <property type="component" value="Unassembled WGS sequence"/>
</dbReference>